<dbReference type="GO" id="GO:0046872">
    <property type="term" value="F:metal ion binding"/>
    <property type="evidence" value="ECO:0007669"/>
    <property type="project" value="UniProtKB-KW"/>
</dbReference>
<dbReference type="EMBL" id="LT618793">
    <property type="protein sequence ID" value="SCQ75930.1"/>
    <property type="molecule type" value="Genomic_DNA"/>
</dbReference>
<dbReference type="CDD" id="cd01310">
    <property type="entry name" value="TatD_DNAse"/>
    <property type="match status" value="1"/>
</dbReference>
<dbReference type="SUPFAM" id="SSF51556">
    <property type="entry name" value="Metallo-dependent hydrolases"/>
    <property type="match status" value="1"/>
</dbReference>
<dbReference type="GO" id="GO:0005829">
    <property type="term" value="C:cytosol"/>
    <property type="evidence" value="ECO:0007669"/>
    <property type="project" value="TreeGrafter"/>
</dbReference>
<dbReference type="Gene3D" id="3.20.20.140">
    <property type="entry name" value="Metal-dependent hydrolases"/>
    <property type="match status" value="1"/>
</dbReference>
<name>A0A0A8RUW5_9ACTN</name>
<gene>
    <name evidence="3" type="ORF">PFR_JS23_528</name>
</gene>
<dbReference type="InterPro" id="IPR001130">
    <property type="entry name" value="TatD-like"/>
</dbReference>
<protein>
    <submittedName>
        <fullName evidence="3">Hydrolase, TatD family</fullName>
    </submittedName>
</protein>
<dbReference type="InterPro" id="IPR015991">
    <property type="entry name" value="TatD/YcfH-like"/>
</dbReference>
<dbReference type="NCBIfam" id="TIGR00010">
    <property type="entry name" value="YchF/TatD family DNA exonuclease"/>
    <property type="match status" value="1"/>
</dbReference>
<dbReference type="OrthoDB" id="9810005at2"/>
<dbReference type="InterPro" id="IPR032466">
    <property type="entry name" value="Metal_Hydrolase"/>
</dbReference>
<evidence type="ECO:0000313" key="3">
    <source>
        <dbReference type="EMBL" id="SCQ75930.1"/>
    </source>
</evidence>
<dbReference type="Proteomes" id="UP000250080">
    <property type="component" value="Chromosome I"/>
</dbReference>
<organism evidence="3 4">
    <name type="scientific">Propionibacterium freudenreichii</name>
    <dbReference type="NCBI Taxonomy" id="1744"/>
    <lineage>
        <taxon>Bacteria</taxon>
        <taxon>Bacillati</taxon>
        <taxon>Actinomycetota</taxon>
        <taxon>Actinomycetes</taxon>
        <taxon>Propionibacteriales</taxon>
        <taxon>Propionibacteriaceae</taxon>
        <taxon>Propionibacterium</taxon>
    </lineage>
</organism>
<dbReference type="PANTHER" id="PTHR46124">
    <property type="entry name" value="D-AMINOACYL-TRNA DEACYLASE"/>
    <property type="match status" value="1"/>
</dbReference>
<sequence length="342" mass="37286">MLTKKHVDKENKLTTRNGTVHTSNMDITTREGIMADVKRAEIESQLSKAKLPALPEPLPALVTDNHTHADATVEFSGLDPELNLSSAAVVGVHRIVEVGCDQPSSEWAVDFAATHEQVVAAVALHPNDGARMVARQGPEAVNDVMRRIEQLATAHERVRAVGETGLDYFRIQDPAGQAFQRELFARHIEIAQRTGRALVIHDRDAHADVAAVLDEYGWPPRTILHCFSGDAEFAATCLEHDAWLSFAGSVTFKANGAVRDALRSTPADKVLVETDAPYLTPVPMRGRPNAPYLVPHTVRFLAAARGIETSDEQALAAWCRQLDANTSRAYGSNPQAIVTGTW</sequence>
<dbReference type="AlphaFoldDB" id="A0A0A8RUW5"/>
<reference evidence="3 4" key="1">
    <citation type="submission" date="2016-09" db="EMBL/GenBank/DDBJ databases">
        <authorList>
            <person name="Laine KS P."/>
        </authorList>
    </citation>
    <scope>NUCLEOTIDE SEQUENCE [LARGE SCALE GENOMIC DNA]</scope>
    <source>
        <strain evidence="3">PFRJS-23</strain>
    </source>
</reference>
<evidence type="ECO:0000256" key="2">
    <source>
        <dbReference type="SAM" id="MobiDB-lite"/>
    </source>
</evidence>
<proteinExistence type="predicted"/>
<keyword evidence="1" id="KW-0479">Metal-binding</keyword>
<dbReference type="GO" id="GO:0004536">
    <property type="term" value="F:DNA nuclease activity"/>
    <property type="evidence" value="ECO:0007669"/>
    <property type="project" value="InterPro"/>
</dbReference>
<feature type="compositionally biased region" description="Basic and acidic residues" evidence="2">
    <location>
        <begin position="1"/>
        <end position="13"/>
    </location>
</feature>
<accession>A0A0A8RUW5</accession>
<dbReference type="PANTHER" id="PTHR46124:SF2">
    <property type="entry name" value="D-AMINOACYL-TRNA DEACYLASE"/>
    <property type="match status" value="1"/>
</dbReference>
<evidence type="ECO:0000256" key="1">
    <source>
        <dbReference type="ARBA" id="ARBA00022723"/>
    </source>
</evidence>
<feature type="region of interest" description="Disordered" evidence="2">
    <location>
        <begin position="1"/>
        <end position="21"/>
    </location>
</feature>
<dbReference type="Pfam" id="PF01026">
    <property type="entry name" value="TatD_DNase"/>
    <property type="match status" value="1"/>
</dbReference>
<evidence type="ECO:0000313" key="4">
    <source>
        <dbReference type="Proteomes" id="UP000250080"/>
    </source>
</evidence>
<keyword evidence="3" id="KW-0378">Hydrolase</keyword>
<dbReference type="GO" id="GO:0016788">
    <property type="term" value="F:hydrolase activity, acting on ester bonds"/>
    <property type="evidence" value="ECO:0007669"/>
    <property type="project" value="InterPro"/>
</dbReference>